<evidence type="ECO:0008006" key="5">
    <source>
        <dbReference type="Google" id="ProtNLM"/>
    </source>
</evidence>
<evidence type="ECO:0000313" key="3">
    <source>
        <dbReference type="EnsemblProtists" id="EOD13294"/>
    </source>
</evidence>
<sequence>MAGLAAIAAAGVGARIPARSSTATVVGLTGGIGMGKSSAAAWFRRCGFRVHDADATVHSLYAAGGAAVEPVCAAFPSARGADGGIDRAALSAAVATAGREASLQRLEEIVHPLVTEERAGFVRRAGEEGEWLVVVD</sequence>
<dbReference type="InterPro" id="IPR001977">
    <property type="entry name" value="Depp_CoAkinase"/>
</dbReference>
<dbReference type="PaxDb" id="2903-EOD13294"/>
<dbReference type="CDD" id="cd02022">
    <property type="entry name" value="DPCK"/>
    <property type="match status" value="1"/>
</dbReference>
<proteinExistence type="predicted"/>
<dbReference type="SUPFAM" id="SSF52540">
    <property type="entry name" value="P-loop containing nucleoside triphosphate hydrolases"/>
    <property type="match status" value="1"/>
</dbReference>
<dbReference type="GO" id="GO:0005524">
    <property type="term" value="F:ATP binding"/>
    <property type="evidence" value="ECO:0007669"/>
    <property type="project" value="UniProtKB-KW"/>
</dbReference>
<keyword evidence="4" id="KW-1185">Reference proteome</keyword>
<organism evidence="3 4">
    <name type="scientific">Emiliania huxleyi (strain CCMP1516)</name>
    <dbReference type="NCBI Taxonomy" id="280463"/>
    <lineage>
        <taxon>Eukaryota</taxon>
        <taxon>Haptista</taxon>
        <taxon>Haptophyta</taxon>
        <taxon>Prymnesiophyceae</taxon>
        <taxon>Isochrysidales</taxon>
        <taxon>Noelaerhabdaceae</taxon>
        <taxon>Emiliania</taxon>
    </lineage>
</organism>
<dbReference type="GO" id="GO:0015937">
    <property type="term" value="P:coenzyme A biosynthetic process"/>
    <property type="evidence" value="ECO:0007669"/>
    <property type="project" value="InterPro"/>
</dbReference>
<dbReference type="GeneID" id="17259445"/>
<dbReference type="Proteomes" id="UP000013827">
    <property type="component" value="Unassembled WGS sequence"/>
</dbReference>
<name>A0A0D3IPV9_EMIH1</name>
<protein>
    <recommendedName>
        <fullName evidence="5">Dephospho-CoA kinase</fullName>
    </recommendedName>
</protein>
<dbReference type="GO" id="GO:0004140">
    <property type="term" value="F:dephospho-CoA kinase activity"/>
    <property type="evidence" value="ECO:0007669"/>
    <property type="project" value="InterPro"/>
</dbReference>
<dbReference type="AlphaFoldDB" id="A0A0D3IPV9"/>
<dbReference type="PROSITE" id="PS51219">
    <property type="entry name" value="DPCK"/>
    <property type="match status" value="1"/>
</dbReference>
<reference evidence="3" key="2">
    <citation type="submission" date="2024-10" db="UniProtKB">
        <authorList>
            <consortium name="EnsemblProtists"/>
        </authorList>
    </citation>
    <scope>IDENTIFICATION</scope>
</reference>
<dbReference type="RefSeq" id="XP_005765723.1">
    <property type="nucleotide sequence ID" value="XM_005765666.1"/>
</dbReference>
<dbReference type="STRING" id="2903.R1DX43"/>
<reference evidence="4" key="1">
    <citation type="journal article" date="2013" name="Nature">
        <title>Pan genome of the phytoplankton Emiliania underpins its global distribution.</title>
        <authorList>
            <person name="Read B.A."/>
            <person name="Kegel J."/>
            <person name="Klute M.J."/>
            <person name="Kuo A."/>
            <person name="Lefebvre S.C."/>
            <person name="Maumus F."/>
            <person name="Mayer C."/>
            <person name="Miller J."/>
            <person name="Monier A."/>
            <person name="Salamov A."/>
            <person name="Young J."/>
            <person name="Aguilar M."/>
            <person name="Claverie J.M."/>
            <person name="Frickenhaus S."/>
            <person name="Gonzalez K."/>
            <person name="Herman E.K."/>
            <person name="Lin Y.C."/>
            <person name="Napier J."/>
            <person name="Ogata H."/>
            <person name="Sarno A.F."/>
            <person name="Shmutz J."/>
            <person name="Schroeder D."/>
            <person name="de Vargas C."/>
            <person name="Verret F."/>
            <person name="von Dassow P."/>
            <person name="Valentin K."/>
            <person name="Van de Peer Y."/>
            <person name="Wheeler G."/>
            <person name="Dacks J.B."/>
            <person name="Delwiche C.F."/>
            <person name="Dyhrman S.T."/>
            <person name="Glockner G."/>
            <person name="John U."/>
            <person name="Richards T."/>
            <person name="Worden A.Z."/>
            <person name="Zhang X."/>
            <person name="Grigoriev I.V."/>
            <person name="Allen A.E."/>
            <person name="Bidle K."/>
            <person name="Borodovsky M."/>
            <person name="Bowler C."/>
            <person name="Brownlee C."/>
            <person name="Cock J.M."/>
            <person name="Elias M."/>
            <person name="Gladyshev V.N."/>
            <person name="Groth M."/>
            <person name="Guda C."/>
            <person name="Hadaegh A."/>
            <person name="Iglesias-Rodriguez M.D."/>
            <person name="Jenkins J."/>
            <person name="Jones B.M."/>
            <person name="Lawson T."/>
            <person name="Leese F."/>
            <person name="Lindquist E."/>
            <person name="Lobanov A."/>
            <person name="Lomsadze A."/>
            <person name="Malik S.B."/>
            <person name="Marsh M.E."/>
            <person name="Mackinder L."/>
            <person name="Mock T."/>
            <person name="Mueller-Roeber B."/>
            <person name="Pagarete A."/>
            <person name="Parker M."/>
            <person name="Probert I."/>
            <person name="Quesneville H."/>
            <person name="Raines C."/>
            <person name="Rensing S.A."/>
            <person name="Riano-Pachon D.M."/>
            <person name="Richier S."/>
            <person name="Rokitta S."/>
            <person name="Shiraiwa Y."/>
            <person name="Soanes D.M."/>
            <person name="van der Giezen M."/>
            <person name="Wahlund T.M."/>
            <person name="Williams B."/>
            <person name="Wilson W."/>
            <person name="Wolfe G."/>
            <person name="Wurch L.L."/>
        </authorList>
    </citation>
    <scope>NUCLEOTIDE SEQUENCE</scope>
</reference>
<dbReference type="InterPro" id="IPR027417">
    <property type="entry name" value="P-loop_NTPase"/>
</dbReference>
<dbReference type="Pfam" id="PF01121">
    <property type="entry name" value="CoaE"/>
    <property type="match status" value="1"/>
</dbReference>
<evidence type="ECO:0000256" key="2">
    <source>
        <dbReference type="ARBA" id="ARBA00022840"/>
    </source>
</evidence>
<dbReference type="EnsemblProtists" id="EOD13294">
    <property type="protein sequence ID" value="EOD13294"/>
    <property type="gene ID" value="EMIHUDRAFT_124477"/>
</dbReference>
<evidence type="ECO:0000313" key="4">
    <source>
        <dbReference type="Proteomes" id="UP000013827"/>
    </source>
</evidence>
<evidence type="ECO:0000256" key="1">
    <source>
        <dbReference type="ARBA" id="ARBA00022741"/>
    </source>
</evidence>
<dbReference type="HOGENOM" id="CLU_1880861_0_0_1"/>
<accession>A0A0D3IPV9</accession>
<keyword evidence="2" id="KW-0067">ATP-binding</keyword>
<keyword evidence="1" id="KW-0547">Nucleotide-binding</keyword>
<dbReference type="KEGG" id="ehx:EMIHUDRAFT_124477"/>
<dbReference type="Gene3D" id="3.40.50.300">
    <property type="entry name" value="P-loop containing nucleotide triphosphate hydrolases"/>
    <property type="match status" value="1"/>
</dbReference>